<feature type="signal peptide" evidence="1">
    <location>
        <begin position="1"/>
        <end position="26"/>
    </location>
</feature>
<dbReference type="OrthoDB" id="6717434at2"/>
<evidence type="ECO:0000313" key="4">
    <source>
        <dbReference type="Proteomes" id="UP000185753"/>
    </source>
</evidence>
<evidence type="ECO:0000259" key="2">
    <source>
        <dbReference type="Pfam" id="PF25642"/>
    </source>
</evidence>
<keyword evidence="4" id="KW-1185">Reference proteome</keyword>
<organism evidence="3 4">
    <name type="scientific">Acinetobacter gandensis</name>
    <dbReference type="NCBI Taxonomy" id="1443941"/>
    <lineage>
        <taxon>Bacteria</taxon>
        <taxon>Pseudomonadati</taxon>
        <taxon>Pseudomonadota</taxon>
        <taxon>Gammaproteobacteria</taxon>
        <taxon>Moraxellales</taxon>
        <taxon>Moraxellaceae</taxon>
        <taxon>Acinetobacter</taxon>
    </lineage>
</organism>
<dbReference type="NCBIfam" id="NF047330">
    <property type="entry name" value="MCR_0457_fam"/>
    <property type="match status" value="1"/>
</dbReference>
<reference evidence="4" key="1">
    <citation type="submission" date="2016-06" db="EMBL/GenBank/DDBJ databases">
        <authorList>
            <person name="Radolfova-Krizova L."/>
            <person name="Nemec A."/>
        </authorList>
    </citation>
    <scope>NUCLEOTIDE SEQUENCE [LARGE SCALE GENOMIC DNA]</scope>
    <source>
        <strain evidence="4">ANC 4275</strain>
    </source>
</reference>
<keyword evidence="1" id="KW-0732">Signal</keyword>
<evidence type="ECO:0000313" key="3">
    <source>
        <dbReference type="EMBL" id="OBX29366.1"/>
    </source>
</evidence>
<name>A0A1A7RBQ0_9GAMM</name>
<dbReference type="Pfam" id="PF25642">
    <property type="entry name" value="DUF7944"/>
    <property type="match status" value="1"/>
</dbReference>
<protein>
    <recommendedName>
        <fullName evidence="2">DUF7944 domain-containing protein</fullName>
    </recommendedName>
</protein>
<sequence>MKHTFIQSLCALSLSAFAFTAMSAHAADEKIEVTPTPAVTNQELAAIYVLSEVCPKLVDDKDQNKFNAGYAKLAKEYMPKEKNAVTALEQLSKQKSFKEALKEAKSDAKKAGDKKNGEICKELTAYSK</sequence>
<accession>A0A1A7RBQ0</accession>
<dbReference type="STRING" id="1443941.A9J31_14095"/>
<dbReference type="Proteomes" id="UP000185753">
    <property type="component" value="Unassembled WGS sequence"/>
</dbReference>
<gene>
    <name evidence="3" type="ORF">A9J31_14095</name>
</gene>
<feature type="domain" description="DUF7944" evidence="2">
    <location>
        <begin position="40"/>
        <end position="123"/>
    </location>
</feature>
<evidence type="ECO:0000256" key="1">
    <source>
        <dbReference type="SAM" id="SignalP"/>
    </source>
</evidence>
<proteinExistence type="predicted"/>
<dbReference type="RefSeq" id="WP_067762773.1">
    <property type="nucleotide sequence ID" value="NZ_JBOINS010000038.1"/>
</dbReference>
<dbReference type="InterPro" id="IPR057704">
    <property type="entry name" value="DUF7944"/>
</dbReference>
<feature type="chain" id="PRO_5008360763" description="DUF7944 domain-containing protein" evidence="1">
    <location>
        <begin position="27"/>
        <end position="128"/>
    </location>
</feature>
<dbReference type="AlphaFoldDB" id="A0A1A7RBQ0"/>
<dbReference type="EMBL" id="LZDS01000009">
    <property type="protein sequence ID" value="OBX29366.1"/>
    <property type="molecule type" value="Genomic_DNA"/>
</dbReference>
<comment type="caution">
    <text evidence="3">The sequence shown here is derived from an EMBL/GenBank/DDBJ whole genome shotgun (WGS) entry which is preliminary data.</text>
</comment>